<keyword evidence="3" id="KW-0479">Metal-binding</keyword>
<dbReference type="InterPro" id="IPR046778">
    <property type="entry name" value="UPF0758_N"/>
</dbReference>
<dbReference type="InterPro" id="IPR037518">
    <property type="entry name" value="MPN"/>
</dbReference>
<dbReference type="Pfam" id="PF20582">
    <property type="entry name" value="UPF0758_N"/>
    <property type="match status" value="1"/>
</dbReference>
<proteinExistence type="inferred from homology"/>
<dbReference type="GO" id="GO:0046872">
    <property type="term" value="F:metal ion binding"/>
    <property type="evidence" value="ECO:0007669"/>
    <property type="project" value="UniProtKB-KW"/>
</dbReference>
<name>A0A943EL84_9FIRM</name>
<comment type="caution">
    <text evidence="9">The sequence shown here is derived from an EMBL/GenBank/DDBJ whole genome shotgun (WGS) entry which is preliminary data.</text>
</comment>
<dbReference type="PANTHER" id="PTHR30471:SF3">
    <property type="entry name" value="UPF0758 PROTEIN YEES-RELATED"/>
    <property type="match status" value="1"/>
</dbReference>
<protein>
    <submittedName>
        <fullName evidence="9">DNA repair protein RadC</fullName>
    </submittedName>
</protein>
<evidence type="ECO:0000256" key="2">
    <source>
        <dbReference type="ARBA" id="ARBA00022670"/>
    </source>
</evidence>
<dbReference type="GO" id="GO:0006508">
    <property type="term" value="P:proteolysis"/>
    <property type="evidence" value="ECO:0007669"/>
    <property type="project" value="UniProtKB-KW"/>
</dbReference>
<dbReference type="SUPFAM" id="SSF102712">
    <property type="entry name" value="JAB1/MPN domain"/>
    <property type="match status" value="1"/>
</dbReference>
<dbReference type="InterPro" id="IPR020891">
    <property type="entry name" value="UPF0758_CS"/>
</dbReference>
<dbReference type="CDD" id="cd08071">
    <property type="entry name" value="MPN_DUF2466"/>
    <property type="match status" value="1"/>
</dbReference>
<sequence>MHEIVREERPRERLKEKGAKALSVTELLTILIGSGTRGASALEIASLLTSREMDLDQLARVTRIEELTHVKGLGPARASVIVAALELGRRLAEKTSRQGARIRCPSDAARIVMERLRYEVKEHVLTLLLSAKGKVLGIEEVFVGSASQATVHPREIFETALHHHASALILVHNHPSGDPTPSHPDIRLTERLAQVGSLMDIPLADHIIIGDGIYYSFKDADKL</sequence>
<evidence type="ECO:0000256" key="7">
    <source>
        <dbReference type="RuleBase" id="RU003797"/>
    </source>
</evidence>
<keyword evidence="5" id="KW-0862">Zinc</keyword>
<dbReference type="InterPro" id="IPR001405">
    <property type="entry name" value="UPF0758"/>
</dbReference>
<evidence type="ECO:0000259" key="8">
    <source>
        <dbReference type="PROSITE" id="PS50249"/>
    </source>
</evidence>
<dbReference type="PROSITE" id="PS50249">
    <property type="entry name" value="MPN"/>
    <property type="match status" value="1"/>
</dbReference>
<dbReference type="InterPro" id="IPR025657">
    <property type="entry name" value="RadC_JAB"/>
</dbReference>
<accession>A0A943EL84</accession>
<evidence type="ECO:0000256" key="3">
    <source>
        <dbReference type="ARBA" id="ARBA00022723"/>
    </source>
</evidence>
<evidence type="ECO:0000256" key="5">
    <source>
        <dbReference type="ARBA" id="ARBA00022833"/>
    </source>
</evidence>
<evidence type="ECO:0000256" key="6">
    <source>
        <dbReference type="ARBA" id="ARBA00023049"/>
    </source>
</evidence>
<dbReference type="PANTHER" id="PTHR30471">
    <property type="entry name" value="DNA REPAIR PROTEIN RADC"/>
    <property type="match status" value="1"/>
</dbReference>
<comment type="similarity">
    <text evidence="1 7">Belongs to the UPF0758 family.</text>
</comment>
<keyword evidence="4" id="KW-0378">Hydrolase</keyword>
<dbReference type="PROSITE" id="PS01302">
    <property type="entry name" value="UPF0758"/>
    <property type="match status" value="1"/>
</dbReference>
<dbReference type="GO" id="GO:0008237">
    <property type="term" value="F:metallopeptidase activity"/>
    <property type="evidence" value="ECO:0007669"/>
    <property type="project" value="UniProtKB-KW"/>
</dbReference>
<feature type="domain" description="MPN" evidence="8">
    <location>
        <begin position="101"/>
        <end position="223"/>
    </location>
</feature>
<dbReference type="Pfam" id="PF04002">
    <property type="entry name" value="RadC"/>
    <property type="match status" value="1"/>
</dbReference>
<evidence type="ECO:0000313" key="9">
    <source>
        <dbReference type="EMBL" id="MBS5520019.1"/>
    </source>
</evidence>
<dbReference type="EMBL" id="JAGZCZ010000007">
    <property type="protein sequence ID" value="MBS5520019.1"/>
    <property type="molecule type" value="Genomic_DNA"/>
</dbReference>
<reference evidence="9" key="1">
    <citation type="submission" date="2021-02" db="EMBL/GenBank/DDBJ databases">
        <title>Infant gut strain persistence is associated with maternal origin, phylogeny, and functional potential including surface adhesion and iron acquisition.</title>
        <authorList>
            <person name="Lou Y.C."/>
        </authorList>
    </citation>
    <scope>NUCLEOTIDE SEQUENCE</scope>
    <source>
        <strain evidence="9">L3_106_000M1_dasL3_106_000M1_concoct_15</strain>
    </source>
</reference>
<keyword evidence="6" id="KW-0482">Metalloprotease</keyword>
<gene>
    <name evidence="9" type="primary">radC</name>
    <name evidence="9" type="ORF">KHX13_06805</name>
</gene>
<dbReference type="Gene3D" id="3.40.140.10">
    <property type="entry name" value="Cytidine Deaminase, domain 2"/>
    <property type="match status" value="1"/>
</dbReference>
<keyword evidence="2" id="KW-0645">Protease</keyword>
<dbReference type="Proteomes" id="UP000754226">
    <property type="component" value="Unassembled WGS sequence"/>
</dbReference>
<evidence type="ECO:0000256" key="4">
    <source>
        <dbReference type="ARBA" id="ARBA00022801"/>
    </source>
</evidence>
<dbReference type="NCBIfam" id="NF000642">
    <property type="entry name" value="PRK00024.1"/>
    <property type="match status" value="1"/>
</dbReference>
<organism evidence="9 10">
    <name type="scientific">Acidaminococcus intestini</name>
    <dbReference type="NCBI Taxonomy" id="187327"/>
    <lineage>
        <taxon>Bacteria</taxon>
        <taxon>Bacillati</taxon>
        <taxon>Bacillota</taxon>
        <taxon>Negativicutes</taxon>
        <taxon>Acidaminococcales</taxon>
        <taxon>Acidaminococcaceae</taxon>
        <taxon>Acidaminococcus</taxon>
    </lineage>
</organism>
<evidence type="ECO:0000256" key="1">
    <source>
        <dbReference type="ARBA" id="ARBA00010243"/>
    </source>
</evidence>
<dbReference type="NCBIfam" id="TIGR00608">
    <property type="entry name" value="radc"/>
    <property type="match status" value="1"/>
</dbReference>
<dbReference type="AlphaFoldDB" id="A0A943EL84"/>
<evidence type="ECO:0000313" key="10">
    <source>
        <dbReference type="Proteomes" id="UP000754226"/>
    </source>
</evidence>